<accession>A0A8H5ZR67</accession>
<evidence type="ECO:0000313" key="1">
    <source>
        <dbReference type="EMBL" id="KAF5853720.1"/>
    </source>
</evidence>
<dbReference type="InterPro" id="IPR029061">
    <property type="entry name" value="THDP-binding"/>
</dbReference>
<evidence type="ECO:0008006" key="3">
    <source>
        <dbReference type="Google" id="ProtNLM"/>
    </source>
</evidence>
<reference evidence="1" key="1">
    <citation type="submission" date="2019-11" db="EMBL/GenBank/DDBJ databases">
        <title>Bipolaris sorokiniana Genome sequencing.</title>
        <authorList>
            <person name="Wang H."/>
        </authorList>
    </citation>
    <scope>NUCLEOTIDE SEQUENCE</scope>
</reference>
<dbReference type="EMBL" id="WNKQ01000001">
    <property type="protein sequence ID" value="KAF5853720.1"/>
    <property type="molecule type" value="Genomic_DNA"/>
</dbReference>
<dbReference type="SUPFAM" id="SSF52518">
    <property type="entry name" value="Thiamin diphosphate-binding fold (THDP-binding)"/>
    <property type="match status" value="1"/>
</dbReference>
<organism evidence="1 2">
    <name type="scientific">Cochliobolus sativus</name>
    <name type="common">Common root rot and spot blotch fungus</name>
    <name type="synonym">Bipolaris sorokiniana</name>
    <dbReference type="NCBI Taxonomy" id="45130"/>
    <lineage>
        <taxon>Eukaryota</taxon>
        <taxon>Fungi</taxon>
        <taxon>Dikarya</taxon>
        <taxon>Ascomycota</taxon>
        <taxon>Pezizomycotina</taxon>
        <taxon>Dothideomycetes</taxon>
        <taxon>Pleosporomycetidae</taxon>
        <taxon>Pleosporales</taxon>
        <taxon>Pleosporineae</taxon>
        <taxon>Pleosporaceae</taxon>
        <taxon>Bipolaris</taxon>
    </lineage>
</organism>
<proteinExistence type="predicted"/>
<dbReference type="Proteomes" id="UP000624244">
    <property type="component" value="Unassembled WGS sequence"/>
</dbReference>
<comment type="caution">
    <text evidence="1">The sequence shown here is derived from an EMBL/GenBank/DDBJ whole genome shotgun (WGS) entry which is preliminary data.</text>
</comment>
<dbReference type="AlphaFoldDB" id="A0A8H5ZR67"/>
<gene>
    <name evidence="1" type="ORF">GGP41_006452</name>
</gene>
<dbReference type="Gene3D" id="3.40.50.970">
    <property type="match status" value="1"/>
</dbReference>
<name>A0A8H5ZR67_COCSA</name>
<sequence length="70" mass="7577">MCRKYTTATAFFEALWEAGISHVFVNLGSDHPGIMEAIARGKKDPTGSFPKVVTCPHEVNNRSDLGKGAL</sequence>
<protein>
    <recommendedName>
        <fullName evidence="3">Thiamine pyrophosphate enzyme N-terminal TPP-binding domain-containing protein</fullName>
    </recommendedName>
</protein>
<evidence type="ECO:0000313" key="2">
    <source>
        <dbReference type="Proteomes" id="UP000624244"/>
    </source>
</evidence>